<feature type="region of interest" description="Disordered" evidence="3">
    <location>
        <begin position="454"/>
        <end position="508"/>
    </location>
</feature>
<feature type="domain" description="YDG" evidence="4">
    <location>
        <begin position="329"/>
        <end position="469"/>
    </location>
</feature>
<name>A0A8H3F7U8_9LECA</name>
<reference evidence="5" key="1">
    <citation type="submission" date="2021-03" db="EMBL/GenBank/DDBJ databases">
        <authorList>
            <person name="Tagirdzhanova G."/>
        </authorList>
    </citation>
    <scope>NUCLEOTIDE SEQUENCE</scope>
</reference>
<dbReference type="Proteomes" id="UP000664169">
    <property type="component" value="Unassembled WGS sequence"/>
</dbReference>
<keyword evidence="6" id="KW-1185">Reference proteome</keyword>
<dbReference type="SUPFAM" id="SSF88697">
    <property type="entry name" value="PUA domain-like"/>
    <property type="match status" value="1"/>
</dbReference>
<dbReference type="PANTHER" id="PTHR14140">
    <property type="entry name" value="E3 UBIQUITIN-PROTEIN LIGASE UHRF-RELATED"/>
    <property type="match status" value="1"/>
</dbReference>
<dbReference type="AlphaFoldDB" id="A0A8H3F7U8"/>
<dbReference type="GO" id="GO:0016567">
    <property type="term" value="P:protein ubiquitination"/>
    <property type="evidence" value="ECO:0007669"/>
    <property type="project" value="TreeGrafter"/>
</dbReference>
<comment type="subcellular location">
    <subcellularLocation>
        <location evidence="2">Nucleus</location>
    </subcellularLocation>
</comment>
<protein>
    <recommendedName>
        <fullName evidence="4">YDG domain-containing protein</fullName>
    </recommendedName>
</protein>
<proteinExistence type="predicted"/>
<feature type="compositionally biased region" description="Polar residues" evidence="3">
    <location>
        <begin position="1"/>
        <end position="15"/>
    </location>
</feature>
<dbReference type="PROSITE" id="PS51015">
    <property type="entry name" value="YDG"/>
    <property type="match status" value="1"/>
</dbReference>
<feature type="region of interest" description="Disordered" evidence="3">
    <location>
        <begin position="1"/>
        <end position="83"/>
    </location>
</feature>
<feature type="compositionally biased region" description="Polar residues" evidence="3">
    <location>
        <begin position="145"/>
        <end position="155"/>
    </location>
</feature>
<dbReference type="GO" id="GO:0044027">
    <property type="term" value="P:negative regulation of gene expression via chromosomal CpG island methylation"/>
    <property type="evidence" value="ECO:0007669"/>
    <property type="project" value="TreeGrafter"/>
</dbReference>
<evidence type="ECO:0000256" key="1">
    <source>
        <dbReference type="ARBA" id="ARBA00023242"/>
    </source>
</evidence>
<feature type="region of interest" description="Disordered" evidence="3">
    <location>
        <begin position="560"/>
        <end position="585"/>
    </location>
</feature>
<dbReference type="InterPro" id="IPR045134">
    <property type="entry name" value="UHRF1/2-like"/>
</dbReference>
<dbReference type="PANTHER" id="PTHR14140:SF27">
    <property type="entry name" value="OS04G0289800 PROTEIN"/>
    <property type="match status" value="1"/>
</dbReference>
<dbReference type="Pfam" id="PF02182">
    <property type="entry name" value="SAD_SRA"/>
    <property type="match status" value="1"/>
</dbReference>
<dbReference type="InterPro" id="IPR036987">
    <property type="entry name" value="SRA-YDG_sf"/>
</dbReference>
<evidence type="ECO:0000259" key="4">
    <source>
        <dbReference type="PROSITE" id="PS51015"/>
    </source>
</evidence>
<feature type="compositionally biased region" description="Acidic residues" evidence="3">
    <location>
        <begin position="72"/>
        <end position="83"/>
    </location>
</feature>
<comment type="caution">
    <text evidence="5">The sequence shown here is derived from an EMBL/GenBank/DDBJ whole genome shotgun (WGS) entry which is preliminary data.</text>
</comment>
<dbReference type="InterPro" id="IPR015947">
    <property type="entry name" value="PUA-like_sf"/>
</dbReference>
<evidence type="ECO:0000256" key="2">
    <source>
        <dbReference type="PROSITE-ProRule" id="PRU00358"/>
    </source>
</evidence>
<feature type="compositionally biased region" description="Polar residues" evidence="3">
    <location>
        <begin position="454"/>
        <end position="464"/>
    </location>
</feature>
<gene>
    <name evidence="5" type="ORF">GOMPHAMPRED_002030</name>
</gene>
<evidence type="ECO:0000256" key="3">
    <source>
        <dbReference type="SAM" id="MobiDB-lite"/>
    </source>
</evidence>
<evidence type="ECO:0000313" key="6">
    <source>
        <dbReference type="Proteomes" id="UP000664169"/>
    </source>
</evidence>
<accession>A0A8H3F7U8</accession>
<feature type="compositionally biased region" description="Basic residues" evidence="3">
    <location>
        <begin position="498"/>
        <end position="508"/>
    </location>
</feature>
<evidence type="ECO:0000313" key="5">
    <source>
        <dbReference type="EMBL" id="CAF9920262.1"/>
    </source>
</evidence>
<keyword evidence="1 2" id="KW-0539">Nucleus</keyword>
<dbReference type="OrthoDB" id="2270193at2759"/>
<dbReference type="GO" id="GO:0061630">
    <property type="term" value="F:ubiquitin protein ligase activity"/>
    <property type="evidence" value="ECO:0007669"/>
    <property type="project" value="TreeGrafter"/>
</dbReference>
<feature type="compositionally biased region" description="Basic and acidic residues" evidence="3">
    <location>
        <begin position="485"/>
        <end position="497"/>
    </location>
</feature>
<organism evidence="5 6">
    <name type="scientific">Gomphillus americanus</name>
    <dbReference type="NCBI Taxonomy" id="1940652"/>
    <lineage>
        <taxon>Eukaryota</taxon>
        <taxon>Fungi</taxon>
        <taxon>Dikarya</taxon>
        <taxon>Ascomycota</taxon>
        <taxon>Pezizomycotina</taxon>
        <taxon>Lecanoromycetes</taxon>
        <taxon>OSLEUM clade</taxon>
        <taxon>Ostropomycetidae</taxon>
        <taxon>Ostropales</taxon>
        <taxon>Graphidaceae</taxon>
        <taxon>Gomphilloideae</taxon>
        <taxon>Gomphillus</taxon>
    </lineage>
</organism>
<sequence length="625" mass="69204">MQQSQAEKSFASNEYETGRQEMSDPVNESFTPLASPNPPFQHQPVEDIAAPLASQAALDVEEAGLFVPGNSNDDEDDDEDDQDGNLRRWFAAHRPSARTEAVVVDSESAPHSQSRLNLEESWNFSTGATTVPAAAMIDPALLQTPFSLPSSSGQAQKRGRPSQDTSTNVLAKKVKKASGSSEQSGIKSNMDWYTENHPHANLLILSTFCQNITLYIQQANSFGPPPHQVLVSLRQQLHQLPFYQGITTSLLEQSSILVHGLKAIWDHPADFPTDMIDFARELHWRWTNSRQSPNVYEGLVSQFTRSGTTSRGWKVDVATIRPQVSSSYIGNGHLLNGQWWPKNLLAMRDGAHGSSMSGIHGTKANGAYSIVLSNFKENTEDMDEGDRITYCGQAGQSGKIPAGTALLLEAYQRGNEIRVLRSAKLPRRNQWRPQRGIRYDGVYKITGFEAVDTSLEQDGTTANTIPADEPTNTAEDEPVEEELVEEKPAEEKPGETKKGKKPKKDKKVIKQVSHRFFLERLPGQSPICQKDSVGARPTAEEIAEYDRADQLNERAFEEAKRQASENARTVQQPEAPFTEDNSPDQLQAPETMTQAEDIEQTNEALIQAAIEATLEDLKARGITQQ</sequence>
<dbReference type="EMBL" id="CAJPDQ010000015">
    <property type="protein sequence ID" value="CAF9920262.1"/>
    <property type="molecule type" value="Genomic_DNA"/>
</dbReference>
<dbReference type="InterPro" id="IPR003105">
    <property type="entry name" value="SRA_YDG"/>
</dbReference>
<dbReference type="Gene3D" id="2.30.280.10">
    <property type="entry name" value="SRA-YDG"/>
    <property type="match status" value="1"/>
</dbReference>
<dbReference type="SMART" id="SM00466">
    <property type="entry name" value="SRA"/>
    <property type="match status" value="1"/>
</dbReference>
<feature type="region of interest" description="Disordered" evidence="3">
    <location>
        <begin position="145"/>
        <end position="185"/>
    </location>
</feature>
<feature type="compositionally biased region" description="Acidic residues" evidence="3">
    <location>
        <begin position="474"/>
        <end position="484"/>
    </location>
</feature>
<dbReference type="GO" id="GO:0005634">
    <property type="term" value="C:nucleus"/>
    <property type="evidence" value="ECO:0007669"/>
    <property type="project" value="UniProtKB-SubCell"/>
</dbReference>